<dbReference type="AlphaFoldDB" id="A0A180GIS8"/>
<accession>A0A180GIS8</accession>
<dbReference type="EMBL" id="ADAS02000061">
    <property type="protein sequence ID" value="OAV92677.1"/>
    <property type="molecule type" value="Genomic_DNA"/>
</dbReference>
<dbReference type="OrthoDB" id="10569386at2759"/>
<evidence type="ECO:0000256" key="1">
    <source>
        <dbReference type="SAM" id="MobiDB-lite"/>
    </source>
</evidence>
<keyword evidence="5" id="KW-1185">Reference proteome</keyword>
<dbReference type="EnsemblFungi" id="PTTG_27590-t43_1">
    <property type="protein sequence ID" value="PTTG_27590-t43_1-p1"/>
    <property type="gene ID" value="PTTG_27590"/>
</dbReference>
<sequence>MLLLQILVISCVVVVSTFSIPVPLVSKSAEAAKDISKSTAQSHPDLGQLADEGHAIPRNKKPSEFVDNKPSEIATLSPGTSSTNISSSKEVAQVANESKQASALKRLTGLIIPDSSEEAFWRYVPASLSGVTCFSLHYLFPGLFEAPNEGFPFFGVFLSVLPATALNLIRPSDKTAKSVWNKI</sequence>
<evidence type="ECO:0000313" key="4">
    <source>
        <dbReference type="EnsemblFungi" id="PTTG_27590-t43_1-p1"/>
    </source>
</evidence>
<gene>
    <name evidence="3" type="ORF">PTTG_27590</name>
</gene>
<reference evidence="3" key="2">
    <citation type="submission" date="2016-05" db="EMBL/GenBank/DDBJ databases">
        <title>Comparative analysis highlights variable genome content of wheat rusts and divergence of the mating loci.</title>
        <authorList>
            <person name="Cuomo C.A."/>
            <person name="Bakkeren G."/>
            <person name="Szabo L."/>
            <person name="Khalil H."/>
            <person name="Joly D."/>
            <person name="Goldberg J."/>
            <person name="Young S."/>
            <person name="Zeng Q."/>
            <person name="Fellers J."/>
        </authorList>
    </citation>
    <scope>NUCLEOTIDE SEQUENCE [LARGE SCALE GENOMIC DNA]</scope>
    <source>
        <strain evidence="3">1-1 BBBD Race 1</strain>
    </source>
</reference>
<evidence type="ECO:0000313" key="3">
    <source>
        <dbReference type="EMBL" id="OAV92677.1"/>
    </source>
</evidence>
<reference evidence="4 5" key="3">
    <citation type="journal article" date="2017" name="G3 (Bethesda)">
        <title>Comparative analysis highlights variable genome content of wheat rusts and divergence of the mating loci.</title>
        <authorList>
            <person name="Cuomo C.A."/>
            <person name="Bakkeren G."/>
            <person name="Khalil H.B."/>
            <person name="Panwar V."/>
            <person name="Joly D."/>
            <person name="Linning R."/>
            <person name="Sakthikumar S."/>
            <person name="Song X."/>
            <person name="Adiconis X."/>
            <person name="Fan L."/>
            <person name="Goldberg J.M."/>
            <person name="Levin J.Z."/>
            <person name="Young S."/>
            <person name="Zeng Q."/>
            <person name="Anikster Y."/>
            <person name="Bruce M."/>
            <person name="Wang M."/>
            <person name="Yin C."/>
            <person name="McCallum B."/>
            <person name="Szabo L.J."/>
            <person name="Hulbert S."/>
            <person name="Chen X."/>
            <person name="Fellers J.P."/>
        </authorList>
    </citation>
    <scope>NUCLEOTIDE SEQUENCE</scope>
    <source>
        <strain evidence="5">Isolate 1-1 / race 1 (BBBD)</strain>
        <strain evidence="4">isolate 1-1 / race 1 (BBBD)</strain>
    </source>
</reference>
<evidence type="ECO:0000313" key="5">
    <source>
        <dbReference type="Proteomes" id="UP000005240"/>
    </source>
</evidence>
<feature type="signal peptide" evidence="2">
    <location>
        <begin position="1"/>
        <end position="19"/>
    </location>
</feature>
<feature type="chain" id="PRO_5008109949" evidence="2">
    <location>
        <begin position="20"/>
        <end position="183"/>
    </location>
</feature>
<dbReference type="VEuPathDB" id="FungiDB:PTTG_27590"/>
<keyword evidence="2" id="KW-0732">Signal</keyword>
<organism evidence="3">
    <name type="scientific">Puccinia triticina (isolate 1-1 / race 1 (BBBD))</name>
    <name type="common">Brown leaf rust fungus</name>
    <dbReference type="NCBI Taxonomy" id="630390"/>
    <lineage>
        <taxon>Eukaryota</taxon>
        <taxon>Fungi</taxon>
        <taxon>Dikarya</taxon>
        <taxon>Basidiomycota</taxon>
        <taxon>Pucciniomycotina</taxon>
        <taxon>Pucciniomycetes</taxon>
        <taxon>Pucciniales</taxon>
        <taxon>Pucciniaceae</taxon>
        <taxon>Puccinia</taxon>
    </lineage>
</organism>
<evidence type="ECO:0000256" key="2">
    <source>
        <dbReference type="SAM" id="SignalP"/>
    </source>
</evidence>
<dbReference type="Proteomes" id="UP000005240">
    <property type="component" value="Unassembled WGS sequence"/>
</dbReference>
<name>A0A180GIS8_PUCT1</name>
<reference evidence="3" key="1">
    <citation type="submission" date="2009-11" db="EMBL/GenBank/DDBJ databases">
        <authorList>
            <consortium name="The Broad Institute Genome Sequencing Platform"/>
            <person name="Ward D."/>
            <person name="Feldgarden M."/>
            <person name="Earl A."/>
            <person name="Young S.K."/>
            <person name="Zeng Q."/>
            <person name="Koehrsen M."/>
            <person name="Alvarado L."/>
            <person name="Berlin A."/>
            <person name="Bochicchio J."/>
            <person name="Borenstein D."/>
            <person name="Chapman S.B."/>
            <person name="Chen Z."/>
            <person name="Engels R."/>
            <person name="Freedman E."/>
            <person name="Gellesch M."/>
            <person name="Goldberg J."/>
            <person name="Griggs A."/>
            <person name="Gujja S."/>
            <person name="Heilman E."/>
            <person name="Heiman D."/>
            <person name="Hepburn T."/>
            <person name="Howarth C."/>
            <person name="Jen D."/>
            <person name="Larson L."/>
            <person name="Lewis B."/>
            <person name="Mehta T."/>
            <person name="Park D."/>
            <person name="Pearson M."/>
            <person name="Roberts A."/>
            <person name="Saif S."/>
            <person name="Shea T."/>
            <person name="Shenoy N."/>
            <person name="Sisk P."/>
            <person name="Stolte C."/>
            <person name="Sykes S."/>
            <person name="Thomson T."/>
            <person name="Walk T."/>
            <person name="White J."/>
            <person name="Yandava C."/>
            <person name="Izard J."/>
            <person name="Baranova O.V."/>
            <person name="Blanton J.M."/>
            <person name="Tanner A.C."/>
            <person name="Dewhirst F.E."/>
            <person name="Haas B."/>
            <person name="Nusbaum C."/>
            <person name="Birren B."/>
        </authorList>
    </citation>
    <scope>NUCLEOTIDE SEQUENCE [LARGE SCALE GENOMIC DNA]</scope>
    <source>
        <strain evidence="3">1-1 BBBD Race 1</strain>
    </source>
</reference>
<reference evidence="4" key="4">
    <citation type="submission" date="2025-05" db="UniProtKB">
        <authorList>
            <consortium name="EnsemblFungi"/>
        </authorList>
    </citation>
    <scope>IDENTIFICATION</scope>
    <source>
        <strain evidence="4">isolate 1-1 / race 1 (BBBD)</strain>
    </source>
</reference>
<feature type="region of interest" description="Disordered" evidence="1">
    <location>
        <begin position="36"/>
        <end position="85"/>
    </location>
</feature>
<feature type="compositionally biased region" description="Basic and acidic residues" evidence="1">
    <location>
        <begin position="51"/>
        <end position="70"/>
    </location>
</feature>
<protein>
    <submittedName>
        <fullName evidence="3 4">Uncharacterized protein</fullName>
    </submittedName>
</protein>
<proteinExistence type="predicted"/>